<feature type="non-terminal residue" evidence="2">
    <location>
        <position position="1"/>
    </location>
</feature>
<keyword evidence="1" id="KW-0812">Transmembrane</keyword>
<protein>
    <submittedName>
        <fullName evidence="2">Uncharacterized protein</fullName>
    </submittedName>
</protein>
<organism evidence="2">
    <name type="scientific">Homalodisca liturata</name>
    <dbReference type="NCBI Taxonomy" id="320908"/>
    <lineage>
        <taxon>Eukaryota</taxon>
        <taxon>Metazoa</taxon>
        <taxon>Ecdysozoa</taxon>
        <taxon>Arthropoda</taxon>
        <taxon>Hexapoda</taxon>
        <taxon>Insecta</taxon>
        <taxon>Pterygota</taxon>
        <taxon>Neoptera</taxon>
        <taxon>Paraneoptera</taxon>
        <taxon>Hemiptera</taxon>
        <taxon>Auchenorrhyncha</taxon>
        <taxon>Membracoidea</taxon>
        <taxon>Cicadellidae</taxon>
        <taxon>Cicadellinae</taxon>
        <taxon>Proconiini</taxon>
        <taxon>Homalodisca</taxon>
    </lineage>
</organism>
<accession>A0A1B6HXG1</accession>
<name>A0A1B6HXG1_9HEMI</name>
<dbReference type="AlphaFoldDB" id="A0A1B6HXG1"/>
<keyword evidence="1" id="KW-0472">Membrane</keyword>
<feature type="non-terminal residue" evidence="2">
    <location>
        <position position="110"/>
    </location>
</feature>
<proteinExistence type="predicted"/>
<sequence>KATCALLYIRQEMFKLYPIVCISSFVISVLVLNWYLYSFIEYSKQQNKDSCSHYDDSCMQLLLESLELENTFYELRLQVDTGAVKNCLRGVDLSNQCYSSVAVSSSCLVI</sequence>
<feature type="transmembrane region" description="Helical" evidence="1">
    <location>
        <begin position="16"/>
        <end position="37"/>
    </location>
</feature>
<dbReference type="EMBL" id="GECU01028334">
    <property type="protein sequence ID" value="JAS79372.1"/>
    <property type="molecule type" value="Transcribed_RNA"/>
</dbReference>
<keyword evidence="1" id="KW-1133">Transmembrane helix</keyword>
<evidence type="ECO:0000256" key="1">
    <source>
        <dbReference type="SAM" id="Phobius"/>
    </source>
</evidence>
<gene>
    <name evidence="2" type="ORF">g.4260</name>
</gene>
<reference evidence="2" key="1">
    <citation type="submission" date="2015-11" db="EMBL/GenBank/DDBJ databases">
        <title>De novo transcriptome assembly of four potential Pierce s Disease insect vectors from Arizona vineyards.</title>
        <authorList>
            <person name="Tassone E.E."/>
        </authorList>
    </citation>
    <scope>NUCLEOTIDE SEQUENCE</scope>
</reference>
<evidence type="ECO:0000313" key="2">
    <source>
        <dbReference type="EMBL" id="JAS79372.1"/>
    </source>
</evidence>